<feature type="signal peptide" evidence="1">
    <location>
        <begin position="1"/>
        <end position="25"/>
    </location>
</feature>
<evidence type="ECO:0000313" key="3">
    <source>
        <dbReference type="Proteomes" id="UP000588647"/>
    </source>
</evidence>
<reference evidence="2 3" key="1">
    <citation type="submission" date="2020-08" db="EMBL/GenBank/DDBJ databases">
        <title>Genomic Encyclopedia of Type Strains, Phase IV (KMG-IV): sequencing the most valuable type-strain genomes for metagenomic binning, comparative biology and taxonomic classification.</title>
        <authorList>
            <person name="Goeker M."/>
        </authorList>
    </citation>
    <scope>NUCLEOTIDE SEQUENCE [LARGE SCALE GENOMIC DNA]</scope>
    <source>
        <strain evidence="2 3">DSM 103570</strain>
    </source>
</reference>
<feature type="chain" id="PRO_5031212145" description="S9 family peptidase" evidence="1">
    <location>
        <begin position="26"/>
        <end position="159"/>
    </location>
</feature>
<dbReference type="RefSeq" id="WP_183206417.1">
    <property type="nucleotide sequence ID" value="NZ_JAAAMM010000001.1"/>
</dbReference>
<evidence type="ECO:0008006" key="4">
    <source>
        <dbReference type="Google" id="ProtNLM"/>
    </source>
</evidence>
<keyword evidence="3" id="KW-1185">Reference proteome</keyword>
<accession>A0A7W6HBD0</accession>
<sequence length="159" mass="17493">MGYRRLSLAAAGLALAFTAAAPALADDVTYRNERFGTTATFPAELFPDPLPAPTNGDGLGWTSPEGAEIFIYARPRQEGETPRTVVRDRGSVDDVTYDRSGRRWVVVSGYRDGRIFYERYIFRGDLVHSVSIRYPEALRATYDPLVGPVTMSLRGPSSG</sequence>
<protein>
    <recommendedName>
        <fullName evidence="4">S9 family peptidase</fullName>
    </recommendedName>
</protein>
<organism evidence="2 3">
    <name type="scientific">Aurantimonas endophytica</name>
    <dbReference type="NCBI Taxonomy" id="1522175"/>
    <lineage>
        <taxon>Bacteria</taxon>
        <taxon>Pseudomonadati</taxon>
        <taxon>Pseudomonadota</taxon>
        <taxon>Alphaproteobacteria</taxon>
        <taxon>Hyphomicrobiales</taxon>
        <taxon>Aurantimonadaceae</taxon>
        <taxon>Aurantimonas</taxon>
    </lineage>
</organism>
<dbReference type="EMBL" id="JACIEM010000001">
    <property type="protein sequence ID" value="MBB4001951.1"/>
    <property type="molecule type" value="Genomic_DNA"/>
</dbReference>
<dbReference type="AlphaFoldDB" id="A0A7W6HBD0"/>
<proteinExistence type="predicted"/>
<comment type="caution">
    <text evidence="2">The sequence shown here is derived from an EMBL/GenBank/DDBJ whole genome shotgun (WGS) entry which is preliminary data.</text>
</comment>
<gene>
    <name evidence="2" type="ORF">GGR03_000998</name>
</gene>
<dbReference type="Proteomes" id="UP000588647">
    <property type="component" value="Unassembled WGS sequence"/>
</dbReference>
<keyword evidence="1" id="KW-0732">Signal</keyword>
<evidence type="ECO:0000256" key="1">
    <source>
        <dbReference type="SAM" id="SignalP"/>
    </source>
</evidence>
<name>A0A7W6HBD0_9HYPH</name>
<evidence type="ECO:0000313" key="2">
    <source>
        <dbReference type="EMBL" id="MBB4001951.1"/>
    </source>
</evidence>